<reference evidence="2 3" key="1">
    <citation type="journal article" date="2014" name="Genome Announc.">
        <title>Complete Genome Sequence of Sterol-Transforming Mycobacterium neoaurum Strain VKM Ac-1815D.</title>
        <authorList>
            <person name="Shtratnikova V.Y."/>
            <person name="Bragin E.Y."/>
            <person name="Dovbnya D.V."/>
            <person name="Pekov Y.A."/>
            <person name="Schelkunov M.I."/>
            <person name="Strizhov N."/>
            <person name="Ivashina T.V."/>
            <person name="Ashapkin V.V."/>
            <person name="Donova M.V."/>
        </authorList>
    </citation>
    <scope>NUCLEOTIDE SEQUENCE [LARGE SCALE GENOMIC DNA]</scope>
    <source>
        <strain evidence="2 3">VKM Ac-1815D</strain>
    </source>
</reference>
<sequence>MSDAQNEDDQRPQVLILLATFNGDRYLPEQLTSVERQTYTSWSMLISDDGSTDATPQLLEDFRVRHADRVAILKGSGPRSAKGNFFRLLREAPSVPYVAFCDQDDVWMETKLEELVAACAKLERQLDPGAPCAVFSDLRVVDEDLRLQAPSFFRQTNARPDRISFGSLLVENAIPGCSMLVNQALVREFRRFRGDLEDARMHDWWLSLLAAGLGALAFVPDQLVLYRQHARNAAGSVHRTGIAFAWAKLVHGDRSDAKASIAQAVLLLAAHGSRFPEQSRRQLSAFAALGGSSKLRRVFVCLRHRILKETVDRRIYQLMRI</sequence>
<dbReference type="PANTHER" id="PTHR43685:SF2">
    <property type="entry name" value="GLYCOSYLTRANSFERASE 2-LIKE DOMAIN-CONTAINING PROTEIN"/>
    <property type="match status" value="1"/>
</dbReference>
<evidence type="ECO:0000313" key="3">
    <source>
        <dbReference type="Proteomes" id="UP000018763"/>
    </source>
</evidence>
<dbReference type="Gene3D" id="3.90.550.10">
    <property type="entry name" value="Spore Coat Polysaccharide Biosynthesis Protein SpsA, Chain A"/>
    <property type="match status" value="1"/>
</dbReference>
<name>V5X6W7_MYCNE</name>
<evidence type="ECO:0000313" key="2">
    <source>
        <dbReference type="EMBL" id="AHC24220.1"/>
    </source>
</evidence>
<gene>
    <name evidence="2" type="ORF">D174_06330</name>
</gene>
<proteinExistence type="predicted"/>
<evidence type="ECO:0000259" key="1">
    <source>
        <dbReference type="Pfam" id="PF00535"/>
    </source>
</evidence>
<accession>V5X6W7</accession>
<dbReference type="RefSeq" id="WP_019513980.1">
    <property type="nucleotide sequence ID" value="NC_023036.2"/>
</dbReference>
<dbReference type="AlphaFoldDB" id="V5X6W7"/>
<dbReference type="InterPro" id="IPR001173">
    <property type="entry name" value="Glyco_trans_2-like"/>
</dbReference>
<dbReference type="GO" id="GO:0016740">
    <property type="term" value="F:transferase activity"/>
    <property type="evidence" value="ECO:0007669"/>
    <property type="project" value="UniProtKB-KW"/>
</dbReference>
<dbReference type="InterPro" id="IPR050834">
    <property type="entry name" value="Glycosyltransf_2"/>
</dbReference>
<organism evidence="2 3">
    <name type="scientific">Mycolicibacterium neoaurum VKM Ac-1815D</name>
    <dbReference type="NCBI Taxonomy" id="700508"/>
    <lineage>
        <taxon>Bacteria</taxon>
        <taxon>Bacillati</taxon>
        <taxon>Actinomycetota</taxon>
        <taxon>Actinomycetes</taxon>
        <taxon>Mycobacteriales</taxon>
        <taxon>Mycobacteriaceae</taxon>
        <taxon>Mycolicibacterium</taxon>
    </lineage>
</organism>
<dbReference type="CDD" id="cd04196">
    <property type="entry name" value="GT_2_like_d"/>
    <property type="match status" value="1"/>
</dbReference>
<dbReference type="Pfam" id="PF00535">
    <property type="entry name" value="Glycos_transf_2"/>
    <property type="match status" value="1"/>
</dbReference>
<dbReference type="SUPFAM" id="SSF53448">
    <property type="entry name" value="Nucleotide-diphospho-sugar transferases"/>
    <property type="match status" value="1"/>
</dbReference>
<dbReference type="GeneID" id="43449115"/>
<dbReference type="Proteomes" id="UP000018763">
    <property type="component" value="Chromosome"/>
</dbReference>
<protein>
    <submittedName>
        <fullName evidence="2">Family 2 glycosyl transferase</fullName>
    </submittedName>
</protein>
<dbReference type="PANTHER" id="PTHR43685">
    <property type="entry name" value="GLYCOSYLTRANSFERASE"/>
    <property type="match status" value="1"/>
</dbReference>
<keyword evidence="3" id="KW-1185">Reference proteome</keyword>
<dbReference type="InterPro" id="IPR029044">
    <property type="entry name" value="Nucleotide-diphossugar_trans"/>
</dbReference>
<feature type="domain" description="Glycosyltransferase 2-like" evidence="1">
    <location>
        <begin position="16"/>
        <end position="124"/>
    </location>
</feature>
<dbReference type="EMBL" id="CP006936">
    <property type="protein sequence ID" value="AHC24220.1"/>
    <property type="molecule type" value="Genomic_DNA"/>
</dbReference>
<keyword evidence="2" id="KW-0808">Transferase</keyword>